<dbReference type="Proteomes" id="UP001501599">
    <property type="component" value="Unassembled WGS sequence"/>
</dbReference>
<reference evidence="2 3" key="1">
    <citation type="journal article" date="2019" name="Int. J. Syst. Evol. Microbiol.">
        <title>The Global Catalogue of Microorganisms (GCM) 10K type strain sequencing project: providing services to taxonomists for standard genome sequencing and annotation.</title>
        <authorList>
            <consortium name="The Broad Institute Genomics Platform"/>
            <consortium name="The Broad Institute Genome Sequencing Center for Infectious Disease"/>
            <person name="Wu L."/>
            <person name="Ma J."/>
        </authorList>
    </citation>
    <scope>NUCLEOTIDE SEQUENCE [LARGE SCALE GENOMIC DNA]</scope>
    <source>
        <strain evidence="2 3">JCM 16026</strain>
    </source>
</reference>
<gene>
    <name evidence="2" type="ORF">GCM10009846_09070</name>
</gene>
<evidence type="ECO:0000313" key="2">
    <source>
        <dbReference type="EMBL" id="GAA2172173.1"/>
    </source>
</evidence>
<protein>
    <submittedName>
        <fullName evidence="2">Uncharacterized protein</fullName>
    </submittedName>
</protein>
<sequence>MDGFLALVGDYWWLVFPFGGFVWAGVAGVGHSLERGRLQRHEMRMERLRLQHGVVAGGAVGTGGASAPGRADEASPTIVRRDVDRALAAHDAVSRRWLDHELDAAKVIDYPLMTDMREPLTREFHRAKRRADALRPEVDEQPDAALAREYREAVEAFEDSFEAALAEARRRAQHDFTDAERRRLQTARMLVGIAVDDAATAAERQSAYRRARAELDGLIVLPDATAADIEQRIAGALGRGTATV</sequence>
<keyword evidence="1" id="KW-0812">Transmembrane</keyword>
<organism evidence="2 3">
    <name type="scientific">Agrococcus versicolor</name>
    <dbReference type="NCBI Taxonomy" id="501482"/>
    <lineage>
        <taxon>Bacteria</taxon>
        <taxon>Bacillati</taxon>
        <taxon>Actinomycetota</taxon>
        <taxon>Actinomycetes</taxon>
        <taxon>Micrococcales</taxon>
        <taxon>Microbacteriaceae</taxon>
        <taxon>Agrococcus</taxon>
    </lineage>
</organism>
<accession>A0ABN3ALY0</accession>
<feature type="transmembrane region" description="Helical" evidence="1">
    <location>
        <begin position="12"/>
        <end position="33"/>
    </location>
</feature>
<comment type="caution">
    <text evidence="2">The sequence shown here is derived from an EMBL/GenBank/DDBJ whole genome shotgun (WGS) entry which is preliminary data.</text>
</comment>
<evidence type="ECO:0000313" key="3">
    <source>
        <dbReference type="Proteomes" id="UP001501599"/>
    </source>
</evidence>
<dbReference type="EMBL" id="BAAAQT010000005">
    <property type="protein sequence ID" value="GAA2172173.1"/>
    <property type="molecule type" value="Genomic_DNA"/>
</dbReference>
<dbReference type="RefSeq" id="WP_344340848.1">
    <property type="nucleotide sequence ID" value="NZ_BAAAQT010000005.1"/>
</dbReference>
<keyword evidence="3" id="KW-1185">Reference proteome</keyword>
<keyword evidence="1" id="KW-0472">Membrane</keyword>
<evidence type="ECO:0000256" key="1">
    <source>
        <dbReference type="SAM" id="Phobius"/>
    </source>
</evidence>
<proteinExistence type="predicted"/>
<keyword evidence="1" id="KW-1133">Transmembrane helix</keyword>
<name>A0ABN3ALY0_9MICO</name>